<gene>
    <name evidence="2" type="ORF">THASP1DRAFT_28222</name>
</gene>
<dbReference type="PANTHER" id="PTHR35870:SF1">
    <property type="entry name" value="PROTEIN, PUTATIVE (AFU_ORTHOLOGUE AFUA_5G03330)-RELATED"/>
    <property type="match status" value="1"/>
</dbReference>
<dbReference type="STRING" id="78915.A0A4P9XUU9"/>
<dbReference type="OrthoDB" id="10004862at2759"/>
<dbReference type="AlphaFoldDB" id="A0A4P9XUU9"/>
<evidence type="ECO:0008006" key="4">
    <source>
        <dbReference type="Google" id="ProtNLM"/>
    </source>
</evidence>
<sequence>MTTSNVDERHAVLAELLRRNHDGFDVRYGTCYTNHTVHTLYALADLGADQECLRRFYGARRDRLRKQIPPKLTITDENWDRHFGDPANYSAYLVYFDAKVEKLGLDDAFNRYVPKVLAGILGAVGHPLIHLGFALGHRDPMVLAEALAFACAAEKSTIGMADAEYRGVGKRGDIILHIKEALADITNDVRLDPFAWQSDQIMDILIPLYEQHGPVVAEYFNRVAIEEGEPLVDQLVRLATEVFIDAARDGLFDFFLVHAITTAHALHIIAPRLDNSDLARLLRGYWLYLLMVYICQGRPPLVHFGPIPDAPSWAQITKSVMADEDEHTPKLVVTWREAAKREQAASHGDDVWWRSVAAAVVTTIHQEKQWNFRGIGKTLPSLHASL</sequence>
<reference evidence="3" key="1">
    <citation type="journal article" date="2018" name="Nat. Microbiol.">
        <title>Leveraging single-cell genomics to expand the fungal tree of life.</title>
        <authorList>
            <person name="Ahrendt S.R."/>
            <person name="Quandt C.A."/>
            <person name="Ciobanu D."/>
            <person name="Clum A."/>
            <person name="Salamov A."/>
            <person name="Andreopoulos B."/>
            <person name="Cheng J.F."/>
            <person name="Woyke T."/>
            <person name="Pelin A."/>
            <person name="Henrissat B."/>
            <person name="Reynolds N.K."/>
            <person name="Benny G.L."/>
            <person name="Smith M.E."/>
            <person name="James T.Y."/>
            <person name="Grigoriev I.V."/>
        </authorList>
    </citation>
    <scope>NUCLEOTIDE SEQUENCE [LARGE SCALE GENOMIC DNA]</scope>
    <source>
        <strain evidence="3">RSA 1356</strain>
    </source>
</reference>
<dbReference type="InterPro" id="IPR025337">
    <property type="entry name" value="Questin_oxidase-like"/>
</dbReference>
<dbReference type="Pfam" id="PF14027">
    <property type="entry name" value="Questin_oxidase"/>
    <property type="match status" value="1"/>
</dbReference>
<accession>A0A4P9XUU9</accession>
<dbReference type="EMBL" id="KZ992476">
    <property type="protein sequence ID" value="RKP09996.1"/>
    <property type="molecule type" value="Genomic_DNA"/>
</dbReference>
<organism evidence="2 3">
    <name type="scientific">Thamnocephalis sphaerospora</name>
    <dbReference type="NCBI Taxonomy" id="78915"/>
    <lineage>
        <taxon>Eukaryota</taxon>
        <taxon>Fungi</taxon>
        <taxon>Fungi incertae sedis</taxon>
        <taxon>Zoopagomycota</taxon>
        <taxon>Zoopagomycotina</taxon>
        <taxon>Zoopagomycetes</taxon>
        <taxon>Zoopagales</taxon>
        <taxon>Sigmoideomycetaceae</taxon>
        <taxon>Thamnocephalis</taxon>
    </lineage>
</organism>
<protein>
    <recommendedName>
        <fullName evidence="4">Questin oxidase family protein</fullName>
    </recommendedName>
</protein>
<dbReference type="PANTHER" id="PTHR35870">
    <property type="entry name" value="PROTEIN, PUTATIVE (AFU_ORTHOLOGUE AFUA_5G03330)-RELATED"/>
    <property type="match status" value="1"/>
</dbReference>
<evidence type="ECO:0000313" key="2">
    <source>
        <dbReference type="EMBL" id="RKP09996.1"/>
    </source>
</evidence>
<keyword evidence="1" id="KW-0560">Oxidoreductase</keyword>
<name>A0A4P9XUU9_9FUNG</name>
<dbReference type="Proteomes" id="UP000271241">
    <property type="component" value="Unassembled WGS sequence"/>
</dbReference>
<dbReference type="GO" id="GO:0016491">
    <property type="term" value="F:oxidoreductase activity"/>
    <property type="evidence" value="ECO:0007669"/>
    <property type="project" value="UniProtKB-KW"/>
</dbReference>
<evidence type="ECO:0000256" key="1">
    <source>
        <dbReference type="ARBA" id="ARBA00023002"/>
    </source>
</evidence>
<evidence type="ECO:0000313" key="3">
    <source>
        <dbReference type="Proteomes" id="UP000271241"/>
    </source>
</evidence>
<keyword evidence="3" id="KW-1185">Reference proteome</keyword>
<proteinExistence type="predicted"/>